<evidence type="ECO:0000256" key="2">
    <source>
        <dbReference type="SAM" id="Phobius"/>
    </source>
</evidence>
<dbReference type="Proteomes" id="UP001597055">
    <property type="component" value="Unassembled WGS sequence"/>
</dbReference>
<proteinExistence type="predicted"/>
<feature type="transmembrane region" description="Helical" evidence="2">
    <location>
        <begin position="65"/>
        <end position="87"/>
    </location>
</feature>
<comment type="caution">
    <text evidence="3">The sequence shown here is derived from an EMBL/GenBank/DDBJ whole genome shotgun (WGS) entry which is preliminary data.</text>
</comment>
<dbReference type="RefSeq" id="WP_204979083.1">
    <property type="nucleotide sequence ID" value="NZ_JBHTII010000002.1"/>
</dbReference>
<evidence type="ECO:0000256" key="1">
    <source>
        <dbReference type="SAM" id="MobiDB-lite"/>
    </source>
</evidence>
<feature type="compositionally biased region" description="Basic and acidic residues" evidence="1">
    <location>
        <begin position="1"/>
        <end position="21"/>
    </location>
</feature>
<keyword evidence="4" id="KW-1185">Reference proteome</keyword>
<feature type="region of interest" description="Disordered" evidence="1">
    <location>
        <begin position="186"/>
        <end position="267"/>
    </location>
</feature>
<organism evidence="3 4">
    <name type="scientific">Microbacterium insulae</name>
    <dbReference type="NCBI Taxonomy" id="483014"/>
    <lineage>
        <taxon>Bacteria</taxon>
        <taxon>Bacillati</taxon>
        <taxon>Actinomycetota</taxon>
        <taxon>Actinomycetes</taxon>
        <taxon>Micrococcales</taxon>
        <taxon>Microbacteriaceae</taxon>
        <taxon>Microbacterium</taxon>
    </lineage>
</organism>
<protein>
    <submittedName>
        <fullName evidence="3">Uncharacterized protein</fullName>
    </submittedName>
</protein>
<accession>A0ABW3AK12</accession>
<dbReference type="EMBL" id="JBHTII010000002">
    <property type="protein sequence ID" value="MFD0791313.1"/>
    <property type="molecule type" value="Genomic_DNA"/>
</dbReference>
<reference evidence="4" key="1">
    <citation type="journal article" date="2019" name="Int. J. Syst. Evol. Microbiol.">
        <title>The Global Catalogue of Microorganisms (GCM) 10K type strain sequencing project: providing services to taxonomists for standard genome sequencing and annotation.</title>
        <authorList>
            <consortium name="The Broad Institute Genomics Platform"/>
            <consortium name="The Broad Institute Genome Sequencing Center for Infectious Disease"/>
            <person name="Wu L."/>
            <person name="Ma J."/>
        </authorList>
    </citation>
    <scope>NUCLEOTIDE SEQUENCE [LARGE SCALE GENOMIC DNA]</scope>
    <source>
        <strain evidence="4">CCUG 54523</strain>
    </source>
</reference>
<keyword evidence="2" id="KW-1133">Transmembrane helix</keyword>
<name>A0ABW3AK12_9MICO</name>
<gene>
    <name evidence="3" type="ORF">ACFQ0P_12970</name>
</gene>
<keyword evidence="2" id="KW-0812">Transmembrane</keyword>
<evidence type="ECO:0000313" key="4">
    <source>
        <dbReference type="Proteomes" id="UP001597055"/>
    </source>
</evidence>
<feature type="region of interest" description="Disordered" evidence="1">
    <location>
        <begin position="1"/>
        <end position="27"/>
    </location>
</feature>
<feature type="transmembrane region" description="Helical" evidence="2">
    <location>
        <begin position="140"/>
        <end position="165"/>
    </location>
</feature>
<feature type="compositionally biased region" description="Low complexity" evidence="1">
    <location>
        <begin position="216"/>
        <end position="235"/>
    </location>
</feature>
<sequence length="333" mass="36500">MTDDQRNDEFDVEEKTTHAEEPTAGDAPQYGVGPFSIREVALVGIWLVAFIVSFFSINVGRFESVWTSAILWILAIFVPTAAVFLLVLRRLSPQGIRRVGSLGIDQFASVAFSVGALVWLQLIWETVEFAIETGAWARTWVIWVEGVLMLAGVALTVFAPLIPVIGEDFRGRREVPAHRYARPIRPVAPRPARERRPDAVPAQELDPFAPPPSAPTAPNAPAATTGAPPASTESPEPTAETRSFAPAPSRDTYEPIEEPSSTVEPAVEPARQQAFWALVPEERDVVDEIGIPVFRIGPTAWALVIEDRGEVFVVRHEDGRIGYLHDVADVTRG</sequence>
<keyword evidence="2" id="KW-0472">Membrane</keyword>
<feature type="transmembrane region" description="Helical" evidence="2">
    <location>
        <begin position="40"/>
        <end position="59"/>
    </location>
</feature>
<evidence type="ECO:0000313" key="3">
    <source>
        <dbReference type="EMBL" id="MFD0791313.1"/>
    </source>
</evidence>